<dbReference type="InterPro" id="IPR047180">
    <property type="entry name" value="HoxX-like"/>
</dbReference>
<comment type="caution">
    <text evidence="1">The sequence shown here is derived from an EMBL/GenBank/DDBJ whole genome shotgun (WGS) entry which is preliminary data.</text>
</comment>
<accession>A0A4U0XRZ5</accession>
<proteinExistence type="predicted"/>
<dbReference type="InterPro" id="IPR036477">
    <property type="entry name" value="Formyl_transf_N_sf"/>
</dbReference>
<organism evidence="1 2">
    <name type="scientific">Friedmanniomyces simplex</name>
    <dbReference type="NCBI Taxonomy" id="329884"/>
    <lineage>
        <taxon>Eukaryota</taxon>
        <taxon>Fungi</taxon>
        <taxon>Dikarya</taxon>
        <taxon>Ascomycota</taxon>
        <taxon>Pezizomycotina</taxon>
        <taxon>Dothideomycetes</taxon>
        <taxon>Dothideomycetidae</taxon>
        <taxon>Mycosphaerellales</taxon>
        <taxon>Teratosphaeriaceae</taxon>
        <taxon>Friedmanniomyces</taxon>
    </lineage>
</organism>
<evidence type="ECO:0008006" key="3">
    <source>
        <dbReference type="Google" id="ProtNLM"/>
    </source>
</evidence>
<dbReference type="PANTHER" id="PTHR43388:SF1">
    <property type="entry name" value="HYDROGENASE MATURATION FACTOR HOXX"/>
    <property type="match status" value="1"/>
</dbReference>
<reference evidence="1 2" key="1">
    <citation type="submission" date="2017-03" db="EMBL/GenBank/DDBJ databases">
        <title>Genomes of endolithic fungi from Antarctica.</title>
        <authorList>
            <person name="Coleine C."/>
            <person name="Masonjones S."/>
            <person name="Stajich J.E."/>
        </authorList>
    </citation>
    <scope>NUCLEOTIDE SEQUENCE [LARGE SCALE GENOMIC DNA]</scope>
    <source>
        <strain evidence="1 2">CCFEE 5184</strain>
    </source>
</reference>
<protein>
    <recommendedName>
        <fullName evidence="3">Formyl transferase N-terminal domain-containing protein</fullName>
    </recommendedName>
</protein>
<sequence>MEILFLCTAHNSLSQRLQLVLSTSHDVTIEYAISDEIMISAATLAQPDLIICPFLTNLVPRQLYESWMTLIIHPGPPGDAGPSALDWVLMGDDGSINDPHELLQALDGGLDQPGRTYWPVAVLQAIEEFDAGPVWAFEQFPIDIDAAGMTKSELYRGPITRAAVTATLQAISRIEDAALTTAHDYAGAMKSYGGCGLAIHHMTYSTHLKPRSEYGRLSVTDQLPFQGARQISRRIRSADSQPGVLKIRKELGSLAAKWAEATDVMARAHRRGSVALQSQQAMAHVALPGIERETETVFSCYYQPIDAPLTPPESPFRERRTPVLST</sequence>
<gene>
    <name evidence="1" type="ORF">B0A55_04729</name>
</gene>
<name>A0A4U0XRZ5_9PEZI</name>
<keyword evidence="2" id="KW-1185">Reference proteome</keyword>
<dbReference type="Gene3D" id="3.40.50.12230">
    <property type="match status" value="1"/>
</dbReference>
<dbReference type="Proteomes" id="UP000309340">
    <property type="component" value="Unassembled WGS sequence"/>
</dbReference>
<dbReference type="OrthoDB" id="5126881at2759"/>
<dbReference type="CDD" id="cd08650">
    <property type="entry name" value="FMT_core_HypX_N"/>
    <property type="match status" value="1"/>
</dbReference>
<evidence type="ECO:0000313" key="2">
    <source>
        <dbReference type="Proteomes" id="UP000309340"/>
    </source>
</evidence>
<dbReference type="PANTHER" id="PTHR43388">
    <property type="entry name" value="HYDROGENASE MATURATION FACTOR HOXX"/>
    <property type="match status" value="1"/>
</dbReference>
<evidence type="ECO:0000313" key="1">
    <source>
        <dbReference type="EMBL" id="TKA78388.1"/>
    </source>
</evidence>
<dbReference type="EMBL" id="NAJQ01000114">
    <property type="protein sequence ID" value="TKA78388.1"/>
    <property type="molecule type" value="Genomic_DNA"/>
</dbReference>
<dbReference type="AlphaFoldDB" id="A0A4U0XRZ5"/>
<dbReference type="SUPFAM" id="SSF53328">
    <property type="entry name" value="Formyltransferase"/>
    <property type="match status" value="1"/>
</dbReference>